<dbReference type="InterPro" id="IPR001841">
    <property type="entry name" value="Znf_RING"/>
</dbReference>
<dbReference type="PANTHER" id="PTHR22696">
    <property type="entry name" value="E3 UBIQUITIN-PROTEIN LIGASE RNF26"/>
    <property type="match status" value="1"/>
</dbReference>
<protein>
    <submittedName>
        <fullName evidence="5">Baculoviral IAP repeat-containing protein</fullName>
    </submittedName>
</protein>
<dbReference type="Gene3D" id="1.25.40.20">
    <property type="entry name" value="Ankyrin repeat-containing domain"/>
    <property type="match status" value="1"/>
</dbReference>
<feature type="domain" description="RING-type" evidence="4">
    <location>
        <begin position="227"/>
        <end position="265"/>
    </location>
</feature>
<accession>A0AAW2ZJH9</accession>
<keyword evidence="2" id="KW-0479">Metal-binding</keyword>
<evidence type="ECO:0000313" key="6">
    <source>
        <dbReference type="Proteomes" id="UP001431209"/>
    </source>
</evidence>
<dbReference type="SUPFAM" id="SSF48403">
    <property type="entry name" value="Ankyrin repeat"/>
    <property type="match status" value="1"/>
</dbReference>
<dbReference type="Proteomes" id="UP001431209">
    <property type="component" value="Unassembled WGS sequence"/>
</dbReference>
<dbReference type="Pfam" id="PF13920">
    <property type="entry name" value="zf-C3HC4_3"/>
    <property type="match status" value="1"/>
</dbReference>
<evidence type="ECO:0000313" key="5">
    <source>
        <dbReference type="EMBL" id="KAL0489590.1"/>
    </source>
</evidence>
<dbReference type="SMART" id="SM00248">
    <property type="entry name" value="ANK"/>
    <property type="match status" value="1"/>
</dbReference>
<dbReference type="EMBL" id="JAOPGA020001572">
    <property type="protein sequence ID" value="KAL0489590.1"/>
    <property type="molecule type" value="Genomic_DNA"/>
</dbReference>
<proteinExistence type="predicted"/>
<sequence length="277" mass="31331">MRASTLPIERINSPMSQPRELDIFTACRLGNLNEVRRLIRRNPDLVSEIDFAGCNPIYYASKYGHADVIKYLGNHGAIDPYKIARRVAPNKEIRRVIKQHVRKNSRRRTDINFQLPQESLPAPHLLVEQNHPIRSGRSLSARSPCNHRQDLPQRSLTPQPPRCDQNVQIQRPRNIPMQLQVPPPLPHQNIPSIQILPAVDQIATAPLAPPISNKQPESNDVSEDVECVVCMENNKSHLCVPCGHYALCKECAPIIISSKMCPICRSEVTNCIQVFHV</sequence>
<evidence type="ECO:0000259" key="4">
    <source>
        <dbReference type="PROSITE" id="PS50089"/>
    </source>
</evidence>
<dbReference type="PROSITE" id="PS50089">
    <property type="entry name" value="ZF_RING_2"/>
    <property type="match status" value="1"/>
</dbReference>
<name>A0AAW2ZJH9_9EUKA</name>
<evidence type="ECO:0000256" key="2">
    <source>
        <dbReference type="PROSITE-ProRule" id="PRU00175"/>
    </source>
</evidence>
<dbReference type="GO" id="GO:0061630">
    <property type="term" value="F:ubiquitin protein ligase activity"/>
    <property type="evidence" value="ECO:0007669"/>
    <property type="project" value="TreeGrafter"/>
</dbReference>
<evidence type="ECO:0000256" key="1">
    <source>
        <dbReference type="PROSITE-ProRule" id="PRU00023"/>
    </source>
</evidence>
<comment type="caution">
    <text evidence="5">The sequence shown here is derived from an EMBL/GenBank/DDBJ whole genome shotgun (WGS) entry which is preliminary data.</text>
</comment>
<dbReference type="PROSITE" id="PS50088">
    <property type="entry name" value="ANK_REPEAT"/>
    <property type="match status" value="1"/>
</dbReference>
<dbReference type="SUPFAM" id="SSF57850">
    <property type="entry name" value="RING/U-box"/>
    <property type="match status" value="1"/>
</dbReference>
<organism evidence="5 6">
    <name type="scientific">Acrasis kona</name>
    <dbReference type="NCBI Taxonomy" id="1008807"/>
    <lineage>
        <taxon>Eukaryota</taxon>
        <taxon>Discoba</taxon>
        <taxon>Heterolobosea</taxon>
        <taxon>Tetramitia</taxon>
        <taxon>Eutetramitia</taxon>
        <taxon>Acrasidae</taxon>
        <taxon>Acrasis</taxon>
    </lineage>
</organism>
<dbReference type="GO" id="GO:0008270">
    <property type="term" value="F:zinc ion binding"/>
    <property type="evidence" value="ECO:0007669"/>
    <property type="project" value="UniProtKB-KW"/>
</dbReference>
<dbReference type="InterPro" id="IPR002110">
    <property type="entry name" value="Ankyrin_rpt"/>
</dbReference>
<dbReference type="Gene3D" id="3.30.40.10">
    <property type="entry name" value="Zinc/RING finger domain, C3HC4 (zinc finger)"/>
    <property type="match status" value="1"/>
</dbReference>
<dbReference type="AlphaFoldDB" id="A0AAW2ZJH9"/>
<keyword evidence="2" id="KW-0862">Zinc</keyword>
<feature type="region of interest" description="Disordered" evidence="3">
    <location>
        <begin position="136"/>
        <end position="165"/>
    </location>
</feature>
<dbReference type="PANTHER" id="PTHR22696:SF1">
    <property type="entry name" value="E3 UBIQUITIN-PROTEIN LIGASE RNF26"/>
    <property type="match status" value="1"/>
</dbReference>
<keyword evidence="6" id="KW-1185">Reference proteome</keyword>
<dbReference type="GO" id="GO:0006511">
    <property type="term" value="P:ubiquitin-dependent protein catabolic process"/>
    <property type="evidence" value="ECO:0007669"/>
    <property type="project" value="TreeGrafter"/>
</dbReference>
<dbReference type="PROSITE" id="PS50297">
    <property type="entry name" value="ANK_REP_REGION"/>
    <property type="match status" value="1"/>
</dbReference>
<dbReference type="Pfam" id="PF12796">
    <property type="entry name" value="Ank_2"/>
    <property type="match status" value="1"/>
</dbReference>
<dbReference type="InterPro" id="IPR013083">
    <property type="entry name" value="Znf_RING/FYVE/PHD"/>
</dbReference>
<keyword evidence="1" id="KW-0040">ANK repeat</keyword>
<feature type="repeat" description="ANK" evidence="1">
    <location>
        <begin position="52"/>
        <end position="77"/>
    </location>
</feature>
<dbReference type="InterPro" id="IPR036770">
    <property type="entry name" value="Ankyrin_rpt-contain_sf"/>
</dbReference>
<reference evidence="5 6" key="1">
    <citation type="submission" date="2024-03" db="EMBL/GenBank/DDBJ databases">
        <title>The Acrasis kona genome and developmental transcriptomes reveal deep origins of eukaryotic multicellular pathways.</title>
        <authorList>
            <person name="Sheikh S."/>
            <person name="Fu C.-J."/>
            <person name="Brown M.W."/>
            <person name="Baldauf S.L."/>
        </authorList>
    </citation>
    <scope>NUCLEOTIDE SEQUENCE [LARGE SCALE GENOMIC DNA]</scope>
    <source>
        <strain evidence="5 6">ATCC MYA-3509</strain>
    </source>
</reference>
<dbReference type="GO" id="GO:0016567">
    <property type="term" value="P:protein ubiquitination"/>
    <property type="evidence" value="ECO:0007669"/>
    <property type="project" value="TreeGrafter"/>
</dbReference>
<gene>
    <name evidence="5" type="ORF">AKO1_009135</name>
</gene>
<evidence type="ECO:0000256" key="3">
    <source>
        <dbReference type="SAM" id="MobiDB-lite"/>
    </source>
</evidence>
<keyword evidence="2" id="KW-0863">Zinc-finger</keyword>